<dbReference type="GO" id="GO:0005576">
    <property type="term" value="C:extracellular region"/>
    <property type="evidence" value="ECO:0007669"/>
    <property type="project" value="UniProtKB-SubCell"/>
</dbReference>
<reference evidence="7" key="1">
    <citation type="submission" date="2021-06" db="EMBL/GenBank/DDBJ databases">
        <authorList>
            <person name="Kallberg Y."/>
            <person name="Tangrot J."/>
            <person name="Rosling A."/>
        </authorList>
    </citation>
    <scope>NUCLEOTIDE SEQUENCE</scope>
    <source>
        <strain evidence="7">FL130A</strain>
    </source>
</reference>
<keyword evidence="4" id="KW-0378">Hydrolase</keyword>
<protein>
    <submittedName>
        <fullName evidence="7">11187_t:CDS:1</fullName>
    </submittedName>
</protein>
<dbReference type="GO" id="GO:0006629">
    <property type="term" value="P:lipid metabolic process"/>
    <property type="evidence" value="ECO:0007669"/>
    <property type="project" value="UniProtKB-KW"/>
</dbReference>
<organism evidence="7 8">
    <name type="scientific">Ambispora leptoticha</name>
    <dbReference type="NCBI Taxonomy" id="144679"/>
    <lineage>
        <taxon>Eukaryota</taxon>
        <taxon>Fungi</taxon>
        <taxon>Fungi incertae sedis</taxon>
        <taxon>Mucoromycota</taxon>
        <taxon>Glomeromycotina</taxon>
        <taxon>Glomeromycetes</taxon>
        <taxon>Archaeosporales</taxon>
        <taxon>Ambisporaceae</taxon>
        <taxon>Ambispora</taxon>
    </lineage>
</organism>
<sequence>MIYRYLNFRFFGAFPPKRPVPSSTFIGSLERINVFTMSEEKENIHFSSKLKSLTGVPELVIDFADFLSQAQFEIGECIENEVPSPQQSGIKEDEDESIPLVLIEGFMGPAYPRLYWGPLKDILYENKINSNNDRNNGVRRRRRCLFVSPGPGNSLHDRAVEVYYQLKGGKVDYGEEHSKQFGHARYGREYKGLYPEWSLDKPLHFFGHSLGGTTIWKLQQLLNSNFFPVQHNPHPDMILSLTAISAPFKGSQASYNLGQKADTTGQVVPYSFGYWLGKFAKTYEYFDIKWLKKNVFDFQLEHWNESSMFKDKDHAPYDLSIHGMKDLNAKSRTFTNTFYRTYAASMTYLDEETGFHKPKFLTTILPLYYTSKAIGCFRFPENAIDPPVKSDELLQWFENDGICPVISQYHPEQCSPKYCTHHQGMPGDNNNANVNHYGSPGVWDVWMLPDTTHLGLFPAWRTTKKHRQFFNGLKEYLNALDDVFLKKRNGEGS</sequence>
<evidence type="ECO:0000313" key="8">
    <source>
        <dbReference type="Proteomes" id="UP000789508"/>
    </source>
</evidence>
<evidence type="ECO:0000256" key="1">
    <source>
        <dbReference type="ARBA" id="ARBA00004613"/>
    </source>
</evidence>
<proteinExistence type="predicted"/>
<evidence type="ECO:0000256" key="2">
    <source>
        <dbReference type="ARBA" id="ARBA00022525"/>
    </source>
</evidence>
<comment type="caution">
    <text evidence="7">The sequence shown here is derived from an EMBL/GenBank/DDBJ whole genome shotgun (WGS) entry which is preliminary data.</text>
</comment>
<evidence type="ECO:0000256" key="4">
    <source>
        <dbReference type="ARBA" id="ARBA00022801"/>
    </source>
</evidence>
<dbReference type="PANTHER" id="PTHR34043:SF3">
    <property type="entry name" value="ALPHA_BETA-HYDROLASES SUPERFAMILY PROTEIN"/>
    <property type="match status" value="1"/>
</dbReference>
<keyword evidence="5" id="KW-0443">Lipid metabolism</keyword>
<name>A0A9N8W0B3_9GLOM</name>
<evidence type="ECO:0000256" key="3">
    <source>
        <dbReference type="ARBA" id="ARBA00022729"/>
    </source>
</evidence>
<comment type="subcellular location">
    <subcellularLocation>
        <location evidence="1">Secreted</location>
    </subcellularLocation>
</comment>
<gene>
    <name evidence="7" type="ORF">ALEPTO_LOCUS1914</name>
</gene>
<dbReference type="Pfam" id="PF24708">
    <property type="entry name" value="Lip_C"/>
    <property type="match status" value="1"/>
</dbReference>
<dbReference type="InterPro" id="IPR029058">
    <property type="entry name" value="AB_hydrolase_fold"/>
</dbReference>
<evidence type="ECO:0000256" key="5">
    <source>
        <dbReference type="ARBA" id="ARBA00023098"/>
    </source>
</evidence>
<dbReference type="Gene3D" id="3.40.50.1820">
    <property type="entry name" value="alpha/beta hydrolase"/>
    <property type="match status" value="1"/>
</dbReference>
<dbReference type="PANTHER" id="PTHR34043">
    <property type="entry name" value="ALPHA/BETA-HYDROLASES SUPERFAMILY PROTEIN"/>
    <property type="match status" value="1"/>
</dbReference>
<accession>A0A9N8W0B3</accession>
<dbReference type="OrthoDB" id="206848at2759"/>
<evidence type="ECO:0000313" key="7">
    <source>
        <dbReference type="EMBL" id="CAG8468899.1"/>
    </source>
</evidence>
<dbReference type="EMBL" id="CAJVPS010000243">
    <property type="protein sequence ID" value="CAG8468899.1"/>
    <property type="molecule type" value="Genomic_DNA"/>
</dbReference>
<keyword evidence="2" id="KW-0964">Secreted</keyword>
<keyword evidence="3" id="KW-0732">Signal</keyword>
<dbReference type="AlphaFoldDB" id="A0A9N8W0B3"/>
<feature type="domain" description="Lipase-like C-terminal" evidence="6">
    <location>
        <begin position="126"/>
        <end position="413"/>
    </location>
</feature>
<dbReference type="Proteomes" id="UP000789508">
    <property type="component" value="Unassembled WGS sequence"/>
</dbReference>
<dbReference type="InterPro" id="IPR056304">
    <property type="entry name" value="Lip-like_C"/>
</dbReference>
<dbReference type="SUPFAM" id="SSF53474">
    <property type="entry name" value="alpha/beta-Hydrolases"/>
    <property type="match status" value="1"/>
</dbReference>
<dbReference type="GO" id="GO:0016787">
    <property type="term" value="F:hydrolase activity"/>
    <property type="evidence" value="ECO:0007669"/>
    <property type="project" value="UniProtKB-KW"/>
</dbReference>
<keyword evidence="8" id="KW-1185">Reference proteome</keyword>
<evidence type="ECO:0000259" key="6">
    <source>
        <dbReference type="Pfam" id="PF24708"/>
    </source>
</evidence>